<dbReference type="EMBL" id="APJA01000035">
    <property type="protein sequence ID" value="ERK28274.1"/>
    <property type="molecule type" value="Genomic_DNA"/>
</dbReference>
<gene>
    <name evidence="2" type="ORF">CINTURNW_4537</name>
</gene>
<proteinExistence type="predicted"/>
<feature type="domain" description="DUF7922" evidence="1">
    <location>
        <begin position="9"/>
        <end position="126"/>
    </location>
</feature>
<evidence type="ECO:0000313" key="2">
    <source>
        <dbReference type="EMBL" id="ERK28274.1"/>
    </source>
</evidence>
<dbReference type="PATRIC" id="fig|1294142.3.peg.4689"/>
<evidence type="ECO:0000313" key="3">
    <source>
        <dbReference type="Proteomes" id="UP000016721"/>
    </source>
</evidence>
<reference evidence="2 3" key="1">
    <citation type="journal article" date="2013" name="Genome Announc.">
        <title>Draft Genome Sequence of the Hydrogen- and Ethanol-Producing Bacterium Clostridium intestinale Strain URNW.</title>
        <authorList>
            <person name="Lal S."/>
            <person name="Ramachandran U."/>
            <person name="Zhang X."/>
            <person name="Sparling R."/>
            <person name="Levin D.B."/>
        </authorList>
    </citation>
    <scope>NUCLEOTIDE SEQUENCE [LARGE SCALE GENOMIC DNA]</scope>
    <source>
        <strain evidence="2 3">URNW</strain>
    </source>
</reference>
<dbReference type="Proteomes" id="UP000016721">
    <property type="component" value="Unassembled WGS sequence"/>
</dbReference>
<evidence type="ECO:0000259" key="1">
    <source>
        <dbReference type="Pfam" id="PF25538"/>
    </source>
</evidence>
<name>U2PWS5_9CLOT</name>
<keyword evidence="3" id="KW-1185">Reference proteome</keyword>
<dbReference type="Pfam" id="PF25538">
    <property type="entry name" value="DUF7922"/>
    <property type="match status" value="1"/>
</dbReference>
<sequence length="489" mass="54202">MAHGKLYRNFIILQEDERGHSTAQDKPLSGYAKVEAKDDKCKISFYAQNLKKDEHKHFMMIVSAKKDMRQLMNLGEVNITDIGKVDGYKEFSVNNIGGMGLGYDKISGAAIVKKVGDKLEFLISGFMSNEMPKDDWKQYPVVNSVDLGKFTGSTLYSQITSPTAAQAPAQTPGTMQSPGTMTEGNGVINGTTPEVGNGIYETPYDGMGESPLYEDVVPTMGAGATMNGQGSNMGGSGGTMGGQGGMTTGQVGTMGNQGGMMNGSGNIQNQPGYNVPGTQGGNMYNTTSPRNVEMDNKPLYDSSYTTIGRNIGGAKPPIVEEDTIEVRSEFDEYENKIVDDYSEENFKIRGSVGEFFESLAEDFELDRHKNKKKDIKHCKWYKVPVDNLDEMCNIADYNKYTVIYYPMINYYPYFKKHKHYCIGYKCNDKGKMKYIVYGIPGKKDKGDQPYGGKTGFVTWMEDESIGDGMGYWLMFYDFRNSVIVIPAER</sequence>
<dbReference type="OrthoDB" id="1705475at2"/>
<comment type="caution">
    <text evidence="2">The sequence shown here is derived from an EMBL/GenBank/DDBJ whole genome shotgun (WGS) entry which is preliminary data.</text>
</comment>
<dbReference type="STRING" id="1294142.CINTURNW_4537"/>
<protein>
    <recommendedName>
        <fullName evidence="1">DUF7922 domain-containing protein</fullName>
    </recommendedName>
</protein>
<dbReference type="InterPro" id="IPR057682">
    <property type="entry name" value="DUF7922"/>
</dbReference>
<accession>U2PWS5</accession>
<dbReference type="AlphaFoldDB" id="U2PWS5"/>
<dbReference type="HOGENOM" id="CLU_032034_0_0_9"/>
<dbReference type="eggNOG" id="COG4547">
    <property type="taxonomic scope" value="Bacteria"/>
</dbReference>
<organism evidence="2 3">
    <name type="scientific">Clostridium intestinale URNW</name>
    <dbReference type="NCBI Taxonomy" id="1294142"/>
    <lineage>
        <taxon>Bacteria</taxon>
        <taxon>Bacillati</taxon>
        <taxon>Bacillota</taxon>
        <taxon>Clostridia</taxon>
        <taxon>Eubacteriales</taxon>
        <taxon>Clostridiaceae</taxon>
        <taxon>Clostridium</taxon>
    </lineage>
</organism>
<dbReference type="RefSeq" id="WP_021804369.1">
    <property type="nucleotide sequence ID" value="NZ_KI273145.1"/>
</dbReference>